<protein>
    <recommendedName>
        <fullName evidence="5">Eukaryotic translation initiation factor 4E</fullName>
    </recommendedName>
</protein>
<dbReference type="InterPro" id="IPR001040">
    <property type="entry name" value="TIF_eIF_4E"/>
</dbReference>
<gene>
    <name evidence="3" type="ORF">Clacol_005341</name>
</gene>
<evidence type="ECO:0000313" key="3">
    <source>
        <dbReference type="EMBL" id="GJJ11110.1"/>
    </source>
</evidence>
<dbReference type="PANTHER" id="PTHR11960">
    <property type="entry name" value="EUKARYOTIC TRANSLATION INITIATION FACTOR 4E RELATED"/>
    <property type="match status" value="1"/>
</dbReference>
<comment type="caution">
    <text evidence="3">The sequence shown here is derived from an EMBL/GenBank/DDBJ whole genome shotgun (WGS) entry which is preliminary data.</text>
</comment>
<name>A0AAV5AGP2_9AGAM</name>
<feature type="region of interest" description="Disordered" evidence="2">
    <location>
        <begin position="239"/>
        <end position="260"/>
    </location>
</feature>
<feature type="region of interest" description="Disordered" evidence="2">
    <location>
        <begin position="1"/>
        <end position="60"/>
    </location>
</feature>
<dbReference type="PANTHER" id="PTHR11960:SF18">
    <property type="entry name" value="EUKARYOTIC TRANSLATION INITIATION FACTOR 4E HOMOLOGOUS PROTEIN, ISOFORM B"/>
    <property type="match status" value="1"/>
</dbReference>
<dbReference type="EMBL" id="BPWL01000006">
    <property type="protein sequence ID" value="GJJ11110.1"/>
    <property type="molecule type" value="Genomic_DNA"/>
</dbReference>
<evidence type="ECO:0000256" key="1">
    <source>
        <dbReference type="RuleBase" id="RU004374"/>
    </source>
</evidence>
<keyword evidence="1" id="KW-0396">Initiation factor</keyword>
<keyword evidence="1" id="KW-0648">Protein biosynthesis</keyword>
<dbReference type="GO" id="GO:0003743">
    <property type="term" value="F:translation initiation factor activity"/>
    <property type="evidence" value="ECO:0007669"/>
    <property type="project" value="UniProtKB-KW"/>
</dbReference>
<comment type="similarity">
    <text evidence="1">Belongs to the eukaryotic initiation factor 4E family.</text>
</comment>
<feature type="compositionally biased region" description="Polar residues" evidence="2">
    <location>
        <begin position="249"/>
        <end position="260"/>
    </location>
</feature>
<dbReference type="GO" id="GO:0000340">
    <property type="term" value="F:RNA 7-methylguanosine cap binding"/>
    <property type="evidence" value="ECO:0007669"/>
    <property type="project" value="TreeGrafter"/>
</dbReference>
<accession>A0AAV5AGP2</accession>
<reference evidence="3" key="1">
    <citation type="submission" date="2021-10" db="EMBL/GenBank/DDBJ databases">
        <title>De novo Genome Assembly of Clathrus columnatus (Basidiomycota, Fungi) Using Illumina and Nanopore Sequence Data.</title>
        <authorList>
            <person name="Ogiso-Tanaka E."/>
            <person name="Itagaki H."/>
            <person name="Hosoya T."/>
            <person name="Hosaka K."/>
        </authorList>
    </citation>
    <scope>NUCLEOTIDE SEQUENCE</scope>
    <source>
        <strain evidence="3">MO-923</strain>
    </source>
</reference>
<feature type="compositionally biased region" description="Polar residues" evidence="2">
    <location>
        <begin position="1"/>
        <end position="14"/>
    </location>
</feature>
<organism evidence="3 4">
    <name type="scientific">Clathrus columnatus</name>
    <dbReference type="NCBI Taxonomy" id="1419009"/>
    <lineage>
        <taxon>Eukaryota</taxon>
        <taxon>Fungi</taxon>
        <taxon>Dikarya</taxon>
        <taxon>Basidiomycota</taxon>
        <taxon>Agaricomycotina</taxon>
        <taxon>Agaricomycetes</taxon>
        <taxon>Phallomycetidae</taxon>
        <taxon>Phallales</taxon>
        <taxon>Clathraceae</taxon>
        <taxon>Clathrus</taxon>
    </lineage>
</organism>
<proteinExistence type="inferred from homology"/>
<feature type="compositionally biased region" description="Polar residues" evidence="2">
    <location>
        <begin position="45"/>
        <end position="59"/>
    </location>
</feature>
<dbReference type="Proteomes" id="UP001050691">
    <property type="component" value="Unassembled WGS sequence"/>
</dbReference>
<evidence type="ECO:0000256" key="2">
    <source>
        <dbReference type="SAM" id="MobiDB-lite"/>
    </source>
</evidence>
<dbReference type="Gene3D" id="3.30.760.10">
    <property type="entry name" value="RNA Cap, Translation Initiation Factor Eif4e"/>
    <property type="match status" value="1"/>
</dbReference>
<dbReference type="SUPFAM" id="SSF55418">
    <property type="entry name" value="eIF4e-like"/>
    <property type="match status" value="1"/>
</dbReference>
<keyword evidence="1" id="KW-0694">RNA-binding</keyword>
<dbReference type="Pfam" id="PF01652">
    <property type="entry name" value="IF4E"/>
    <property type="match status" value="1"/>
</dbReference>
<dbReference type="AlphaFoldDB" id="A0AAV5AGP2"/>
<sequence>MSTSSNPIPSNQPIAVNPLPPQRLNSKLFSTTLASNGEKEKEKTSLSNGPVQGTGSLGSRTPHPLRYTWTFWFRQQRTPNKTLDYESGIKRIGSFASIESFWSLFTHLQQPSGLIPTTDYLLFHSGVRRPVWEDPLNLAGGKWIIRLKKGVADRLWEDLVCAVVGDQFMDDGDSGVGADVEGKTGYSEICGCTISVRNNEDILSVWNKGTDPKINARIRDTIKRVLNLPQNIIMEYKTNSDSMGDKSSFRNSSIDRSLAQ</sequence>
<evidence type="ECO:0008006" key="5">
    <source>
        <dbReference type="Google" id="ProtNLM"/>
    </source>
</evidence>
<dbReference type="InterPro" id="IPR023398">
    <property type="entry name" value="TIF_eIF4e-like"/>
</dbReference>
<dbReference type="GO" id="GO:0016281">
    <property type="term" value="C:eukaryotic translation initiation factor 4F complex"/>
    <property type="evidence" value="ECO:0007669"/>
    <property type="project" value="TreeGrafter"/>
</dbReference>
<keyword evidence="4" id="KW-1185">Reference proteome</keyword>
<feature type="compositionally biased region" description="Polar residues" evidence="2">
    <location>
        <begin position="23"/>
        <end position="35"/>
    </location>
</feature>
<evidence type="ECO:0000313" key="4">
    <source>
        <dbReference type="Proteomes" id="UP001050691"/>
    </source>
</evidence>